<feature type="non-terminal residue" evidence="4">
    <location>
        <position position="334"/>
    </location>
</feature>
<dbReference type="GO" id="GO:0140673">
    <property type="term" value="P:transcription elongation-coupled chromatin remodeling"/>
    <property type="evidence" value="ECO:0007669"/>
    <property type="project" value="InterPro"/>
</dbReference>
<dbReference type="OrthoDB" id="7632775at2759"/>
<organism evidence="4">
    <name type="scientific">Notodromas monacha</name>
    <dbReference type="NCBI Taxonomy" id="399045"/>
    <lineage>
        <taxon>Eukaryota</taxon>
        <taxon>Metazoa</taxon>
        <taxon>Ecdysozoa</taxon>
        <taxon>Arthropoda</taxon>
        <taxon>Crustacea</taxon>
        <taxon>Oligostraca</taxon>
        <taxon>Ostracoda</taxon>
        <taxon>Podocopa</taxon>
        <taxon>Podocopida</taxon>
        <taxon>Cypridocopina</taxon>
        <taxon>Cypridoidea</taxon>
        <taxon>Cyprididae</taxon>
        <taxon>Notodromas</taxon>
    </lineage>
</organism>
<dbReference type="GO" id="GO:0008023">
    <property type="term" value="C:transcription elongation factor complex"/>
    <property type="evidence" value="ECO:0007669"/>
    <property type="project" value="TreeGrafter"/>
</dbReference>
<dbReference type="GO" id="GO:0034728">
    <property type="term" value="P:nucleosome organization"/>
    <property type="evidence" value="ECO:0007669"/>
    <property type="project" value="TreeGrafter"/>
</dbReference>
<name>A0A7R9BZH2_9CRUS</name>
<dbReference type="PANTHER" id="PTHR10145:SF6">
    <property type="entry name" value="TRANSCRIPTION ELONGATION FACTOR SPT6"/>
    <property type="match status" value="1"/>
</dbReference>
<dbReference type="FunFam" id="3.30.505.10:FF:000089">
    <property type="entry name" value="Transcription elongation factor spt6"/>
    <property type="match status" value="1"/>
</dbReference>
<dbReference type="InterPro" id="IPR017072">
    <property type="entry name" value="TF_Spt6"/>
</dbReference>
<dbReference type="InterPro" id="IPR035018">
    <property type="entry name" value="Spt6_SH2_C"/>
</dbReference>
<evidence type="ECO:0000259" key="3">
    <source>
        <dbReference type="PROSITE" id="PS50001"/>
    </source>
</evidence>
<protein>
    <recommendedName>
        <fullName evidence="3">SH2 domain-containing protein</fullName>
    </recommendedName>
</protein>
<dbReference type="CDD" id="cd09928">
    <property type="entry name" value="SH2_Cterm_SPT6_like"/>
    <property type="match status" value="1"/>
</dbReference>
<dbReference type="FunFam" id="3.30.505.10:FF:000030">
    <property type="entry name" value="Transcription elongation factor spt6"/>
    <property type="match status" value="1"/>
</dbReference>
<dbReference type="InterPro" id="IPR035420">
    <property type="entry name" value="Spt6_SH2"/>
</dbReference>
<sequence>KLCVFLKVRITKILVDKISVECTCRSSDLQDLSETWRPQKDKYYDYEQERADRHRDESQRKAAHRRKHAYTTRVIVHPNFLNVDYAGAETLMKNKQQGDVVIRPSSQGSDHLTVTWKVTDGVHQHIDVKEKDKENAFSLGKSLWIGTEEFEDLDEIVARYVAPMAAHARDILSYKYYRDTEGGNRELAEDILREEKRKAPNKIPYILSVVAQAHGTPGRFMLSYQPRLKARHEFVSVTPEGFRYRKQSFDSLNAMLKWFKEHHREPVPNTPGVPSVAQSVRTPGVSRDAIRQAAQNIPAHIYSALTKVAQGGQTPHTPHYPHTPHTPYTHYTQT</sequence>
<reference evidence="4" key="1">
    <citation type="submission" date="2020-11" db="EMBL/GenBank/DDBJ databases">
        <authorList>
            <person name="Tran Van P."/>
        </authorList>
    </citation>
    <scope>NUCLEOTIDE SEQUENCE</scope>
</reference>
<dbReference type="EMBL" id="OA890473">
    <property type="protein sequence ID" value="CAD7284495.1"/>
    <property type="molecule type" value="Genomic_DNA"/>
</dbReference>
<dbReference type="SMART" id="SM00252">
    <property type="entry name" value="SH2"/>
    <property type="match status" value="1"/>
</dbReference>
<evidence type="ECO:0000313" key="5">
    <source>
        <dbReference type="Proteomes" id="UP000678499"/>
    </source>
</evidence>
<accession>A0A7R9BZH2</accession>
<dbReference type="Gene3D" id="3.30.505.10">
    <property type="entry name" value="SH2 domain"/>
    <property type="match status" value="2"/>
</dbReference>
<dbReference type="EMBL" id="CAJPEX010008436">
    <property type="protein sequence ID" value="CAG0924647.1"/>
    <property type="molecule type" value="Genomic_DNA"/>
</dbReference>
<dbReference type="AlphaFoldDB" id="A0A7R9BZH2"/>
<feature type="domain" description="SH2" evidence="3">
    <location>
        <begin position="75"/>
        <end position="176"/>
    </location>
</feature>
<dbReference type="InterPro" id="IPR000980">
    <property type="entry name" value="SH2"/>
</dbReference>
<dbReference type="GO" id="GO:0031491">
    <property type="term" value="F:nucleosome binding"/>
    <property type="evidence" value="ECO:0007669"/>
    <property type="project" value="TreeGrafter"/>
</dbReference>
<evidence type="ECO:0000256" key="1">
    <source>
        <dbReference type="PROSITE-ProRule" id="PRU00191"/>
    </source>
</evidence>
<keyword evidence="5" id="KW-1185">Reference proteome</keyword>
<keyword evidence="1" id="KW-0727">SH2 domain</keyword>
<dbReference type="GO" id="GO:0042393">
    <property type="term" value="F:histone binding"/>
    <property type="evidence" value="ECO:0007669"/>
    <property type="project" value="TreeGrafter"/>
</dbReference>
<proteinExistence type="predicted"/>
<dbReference type="PANTHER" id="PTHR10145">
    <property type="entry name" value="TRANSCRIPTION ELONGATION FACTOR SPT6"/>
    <property type="match status" value="1"/>
</dbReference>
<evidence type="ECO:0000313" key="4">
    <source>
        <dbReference type="EMBL" id="CAD7284495.1"/>
    </source>
</evidence>
<feature type="region of interest" description="Disordered" evidence="2">
    <location>
        <begin position="310"/>
        <end position="334"/>
    </location>
</feature>
<dbReference type="Pfam" id="PF14633">
    <property type="entry name" value="SH2_2"/>
    <property type="match status" value="1"/>
</dbReference>
<dbReference type="SUPFAM" id="SSF55550">
    <property type="entry name" value="SH2 domain"/>
    <property type="match status" value="1"/>
</dbReference>
<dbReference type="InterPro" id="IPR036860">
    <property type="entry name" value="SH2_dom_sf"/>
</dbReference>
<feature type="compositionally biased region" description="Low complexity" evidence="2">
    <location>
        <begin position="323"/>
        <end position="334"/>
    </location>
</feature>
<dbReference type="PROSITE" id="PS50001">
    <property type="entry name" value="SH2"/>
    <property type="match status" value="1"/>
</dbReference>
<dbReference type="Proteomes" id="UP000678499">
    <property type="component" value="Unassembled WGS sequence"/>
</dbReference>
<gene>
    <name evidence="4" type="ORF">NMOB1V02_LOCUS12101</name>
</gene>
<feature type="non-terminal residue" evidence="4">
    <location>
        <position position="1"/>
    </location>
</feature>
<evidence type="ECO:0000256" key="2">
    <source>
        <dbReference type="SAM" id="MobiDB-lite"/>
    </source>
</evidence>
<dbReference type="CDD" id="cd09918">
    <property type="entry name" value="SH2_Nterm_SPT6_like"/>
    <property type="match status" value="1"/>
</dbReference>
<dbReference type="InterPro" id="IPR035019">
    <property type="entry name" value="Spt6_SH2_N"/>
</dbReference>